<protein>
    <recommendedName>
        <fullName evidence="7">Endoribonuclease YbeY</fullName>
        <ecNumber evidence="7">3.1.-.-</ecNumber>
    </recommendedName>
</protein>
<reference evidence="8 9" key="1">
    <citation type="submission" date="2020-05" db="EMBL/GenBank/DDBJ databases">
        <title>Draft genome sequence of Desulfovibrio psychrotolerans JS1T.</title>
        <authorList>
            <person name="Ueno A."/>
            <person name="Tamazawa S."/>
            <person name="Tamamura S."/>
            <person name="Murakami T."/>
            <person name="Kiyama T."/>
            <person name="Inomata H."/>
            <person name="Amano Y."/>
            <person name="Miyakawa K."/>
            <person name="Tamaki H."/>
            <person name="Naganuma T."/>
            <person name="Kaneko K."/>
        </authorList>
    </citation>
    <scope>NUCLEOTIDE SEQUENCE [LARGE SCALE GENOMIC DNA]</scope>
    <source>
        <strain evidence="8 9">JS1</strain>
    </source>
</reference>
<dbReference type="InterPro" id="IPR020549">
    <property type="entry name" value="YbeY_CS"/>
</dbReference>
<evidence type="ECO:0000256" key="6">
    <source>
        <dbReference type="ARBA" id="ARBA00022833"/>
    </source>
</evidence>
<dbReference type="HAMAP" id="MF_00009">
    <property type="entry name" value="Endoribonucl_YbeY"/>
    <property type="match status" value="1"/>
</dbReference>
<keyword evidence="3 7" id="KW-0479">Metal-binding</keyword>
<dbReference type="PROSITE" id="PS01306">
    <property type="entry name" value="UPF0054"/>
    <property type="match status" value="1"/>
</dbReference>
<comment type="caution">
    <text evidence="8">The sequence shown here is derived from an EMBL/GenBank/DDBJ whole genome shotgun (WGS) entry which is preliminary data.</text>
</comment>
<dbReference type="AlphaFoldDB" id="A0A7J0BPK8"/>
<dbReference type="SUPFAM" id="SSF55486">
    <property type="entry name" value="Metalloproteases ('zincins'), catalytic domain"/>
    <property type="match status" value="1"/>
</dbReference>
<keyword evidence="9" id="KW-1185">Reference proteome</keyword>
<comment type="similarity">
    <text evidence="1 7">Belongs to the endoribonuclease YbeY family.</text>
</comment>
<dbReference type="GO" id="GO:0004521">
    <property type="term" value="F:RNA endonuclease activity"/>
    <property type="evidence" value="ECO:0007669"/>
    <property type="project" value="UniProtKB-UniRule"/>
</dbReference>
<keyword evidence="6 7" id="KW-0862">Zinc</keyword>
<comment type="subcellular location">
    <subcellularLocation>
        <location evidence="7">Cytoplasm</location>
    </subcellularLocation>
</comment>
<sequence>MIRIAKTPGITWMLPLCTRELRAAAAVICTHIGHDGASLDINLVDDAEIAELNSAFLGCHGPTNILSFPVGTEEKDEPAAHADISAHATGWKISSPESPNTLAGTLYSAGTDAASGQADARANCHIGWLALSLETTVREAHLYGQDISEHAIRLLAHGILHLAGYDHSEEMFSLTESALNAALDSLSS</sequence>
<dbReference type="Gene3D" id="3.40.390.30">
    <property type="entry name" value="Metalloproteases ('zincins'), catalytic domain"/>
    <property type="match status" value="1"/>
</dbReference>
<feature type="binding site" evidence="7">
    <location>
        <position position="167"/>
    </location>
    <ligand>
        <name>Zn(2+)</name>
        <dbReference type="ChEBI" id="CHEBI:29105"/>
        <note>catalytic</note>
    </ligand>
</feature>
<dbReference type="PANTHER" id="PTHR46986">
    <property type="entry name" value="ENDORIBONUCLEASE YBEY, CHLOROPLASTIC"/>
    <property type="match status" value="1"/>
</dbReference>
<keyword evidence="7" id="KW-0690">Ribosome biogenesis</keyword>
<dbReference type="PANTHER" id="PTHR46986:SF1">
    <property type="entry name" value="ENDORIBONUCLEASE YBEY, CHLOROPLASTIC"/>
    <property type="match status" value="1"/>
</dbReference>
<feature type="binding site" evidence="7">
    <location>
        <position position="157"/>
    </location>
    <ligand>
        <name>Zn(2+)</name>
        <dbReference type="ChEBI" id="CHEBI:29105"/>
        <note>catalytic</note>
    </ligand>
</feature>
<dbReference type="GO" id="GO:0006364">
    <property type="term" value="P:rRNA processing"/>
    <property type="evidence" value="ECO:0007669"/>
    <property type="project" value="UniProtKB-UniRule"/>
</dbReference>
<keyword evidence="5 7" id="KW-0378">Hydrolase</keyword>
<comment type="cofactor">
    <cofactor evidence="7">
        <name>Zn(2+)</name>
        <dbReference type="ChEBI" id="CHEBI:29105"/>
    </cofactor>
    <text evidence="7">Binds 1 zinc ion.</text>
</comment>
<dbReference type="GO" id="GO:0005737">
    <property type="term" value="C:cytoplasm"/>
    <property type="evidence" value="ECO:0007669"/>
    <property type="project" value="UniProtKB-SubCell"/>
</dbReference>
<evidence type="ECO:0000256" key="4">
    <source>
        <dbReference type="ARBA" id="ARBA00022759"/>
    </source>
</evidence>
<evidence type="ECO:0000256" key="1">
    <source>
        <dbReference type="ARBA" id="ARBA00010875"/>
    </source>
</evidence>
<keyword evidence="4 7" id="KW-0255">Endonuclease</keyword>
<comment type="function">
    <text evidence="7">Single strand-specific metallo-endoribonuclease involved in late-stage 70S ribosome quality control and in maturation of the 3' terminus of the 16S rRNA.</text>
</comment>
<evidence type="ECO:0000256" key="2">
    <source>
        <dbReference type="ARBA" id="ARBA00022722"/>
    </source>
</evidence>
<dbReference type="Pfam" id="PF02130">
    <property type="entry name" value="YbeY"/>
    <property type="match status" value="1"/>
</dbReference>
<dbReference type="EC" id="3.1.-.-" evidence="7"/>
<evidence type="ECO:0000256" key="3">
    <source>
        <dbReference type="ARBA" id="ARBA00022723"/>
    </source>
</evidence>
<feature type="binding site" evidence="7">
    <location>
        <position position="161"/>
    </location>
    <ligand>
        <name>Zn(2+)</name>
        <dbReference type="ChEBI" id="CHEBI:29105"/>
        <note>catalytic</note>
    </ligand>
</feature>
<dbReference type="GO" id="GO:0008270">
    <property type="term" value="F:zinc ion binding"/>
    <property type="evidence" value="ECO:0007669"/>
    <property type="project" value="UniProtKB-UniRule"/>
</dbReference>
<dbReference type="Proteomes" id="UP000503820">
    <property type="component" value="Unassembled WGS sequence"/>
</dbReference>
<dbReference type="InterPro" id="IPR023091">
    <property type="entry name" value="MetalPrtase_cat_dom_sf_prd"/>
</dbReference>
<gene>
    <name evidence="7 8" type="primary">ybeY</name>
    <name evidence="8" type="ORF">DSM19430T_03170</name>
</gene>
<accession>A0A7J0BPK8</accession>
<name>A0A7J0BPK8_9BACT</name>
<organism evidence="8 9">
    <name type="scientific">Desulfovibrio psychrotolerans</name>
    <dbReference type="NCBI Taxonomy" id="415242"/>
    <lineage>
        <taxon>Bacteria</taxon>
        <taxon>Pseudomonadati</taxon>
        <taxon>Thermodesulfobacteriota</taxon>
        <taxon>Desulfovibrionia</taxon>
        <taxon>Desulfovibrionales</taxon>
        <taxon>Desulfovibrionaceae</taxon>
        <taxon>Desulfovibrio</taxon>
    </lineage>
</organism>
<dbReference type="InterPro" id="IPR002036">
    <property type="entry name" value="YbeY"/>
</dbReference>
<dbReference type="NCBIfam" id="TIGR00043">
    <property type="entry name" value="rRNA maturation RNase YbeY"/>
    <property type="match status" value="1"/>
</dbReference>
<proteinExistence type="inferred from homology"/>
<keyword evidence="7" id="KW-0963">Cytoplasm</keyword>
<dbReference type="EMBL" id="BLVP01000001">
    <property type="protein sequence ID" value="GFM35633.1"/>
    <property type="molecule type" value="Genomic_DNA"/>
</dbReference>
<evidence type="ECO:0000313" key="8">
    <source>
        <dbReference type="EMBL" id="GFM35633.1"/>
    </source>
</evidence>
<dbReference type="RefSeq" id="WP_174408335.1">
    <property type="nucleotide sequence ID" value="NZ_BLVP01000001.1"/>
</dbReference>
<keyword evidence="7" id="KW-0698">rRNA processing</keyword>
<evidence type="ECO:0000256" key="7">
    <source>
        <dbReference type="HAMAP-Rule" id="MF_00009"/>
    </source>
</evidence>
<keyword evidence="2 7" id="KW-0540">Nuclease</keyword>
<evidence type="ECO:0000313" key="9">
    <source>
        <dbReference type="Proteomes" id="UP000503820"/>
    </source>
</evidence>
<evidence type="ECO:0000256" key="5">
    <source>
        <dbReference type="ARBA" id="ARBA00022801"/>
    </source>
</evidence>
<dbReference type="GO" id="GO:0004222">
    <property type="term" value="F:metalloendopeptidase activity"/>
    <property type="evidence" value="ECO:0007669"/>
    <property type="project" value="InterPro"/>
</dbReference>